<evidence type="ECO:0000313" key="1">
    <source>
        <dbReference type="EMBL" id="GMS95838.1"/>
    </source>
</evidence>
<comment type="caution">
    <text evidence="1">The sequence shown here is derived from an EMBL/GenBank/DDBJ whole genome shotgun (WGS) entry which is preliminary data.</text>
</comment>
<evidence type="ECO:0008006" key="3">
    <source>
        <dbReference type="Google" id="ProtNLM"/>
    </source>
</evidence>
<accession>A0AAV5TNJ7</accession>
<dbReference type="Proteomes" id="UP001432027">
    <property type="component" value="Unassembled WGS sequence"/>
</dbReference>
<proteinExistence type="predicted"/>
<dbReference type="AlphaFoldDB" id="A0AAV5TNJ7"/>
<organism evidence="1 2">
    <name type="scientific">Pristionchus entomophagus</name>
    <dbReference type="NCBI Taxonomy" id="358040"/>
    <lineage>
        <taxon>Eukaryota</taxon>
        <taxon>Metazoa</taxon>
        <taxon>Ecdysozoa</taxon>
        <taxon>Nematoda</taxon>
        <taxon>Chromadorea</taxon>
        <taxon>Rhabditida</taxon>
        <taxon>Rhabditina</taxon>
        <taxon>Diplogasteromorpha</taxon>
        <taxon>Diplogasteroidea</taxon>
        <taxon>Neodiplogasteridae</taxon>
        <taxon>Pristionchus</taxon>
    </lineage>
</organism>
<evidence type="ECO:0000313" key="2">
    <source>
        <dbReference type="Proteomes" id="UP001432027"/>
    </source>
</evidence>
<keyword evidence="2" id="KW-1185">Reference proteome</keyword>
<name>A0AAV5TNJ7_9BILA</name>
<reference evidence="1" key="1">
    <citation type="submission" date="2023-10" db="EMBL/GenBank/DDBJ databases">
        <title>Genome assembly of Pristionchus species.</title>
        <authorList>
            <person name="Yoshida K."/>
            <person name="Sommer R.J."/>
        </authorList>
    </citation>
    <scope>NUCLEOTIDE SEQUENCE</scope>
    <source>
        <strain evidence="1">RS0144</strain>
    </source>
</reference>
<sequence>MRGMEDQSRLLEMTQTMAETVRRYNQLQNPMSRLAASQECTLREALSELSSGLKMLRSPRLMAPSAINGIRKSACQHVGRVSKLVKMIENECTTMRARGDKKSLSGSHLRQSRLRLRGSDSLARESLASSPHCFLSIKCPLRRDLLHSLFHLSSGFHR</sequence>
<dbReference type="EMBL" id="BTSX01000004">
    <property type="protein sequence ID" value="GMS95838.1"/>
    <property type="molecule type" value="Genomic_DNA"/>
</dbReference>
<gene>
    <name evidence="1" type="ORF">PENTCL1PPCAC_18013</name>
</gene>
<protein>
    <recommendedName>
        <fullName evidence="3">BLOC-1-related complex subunit 7</fullName>
    </recommendedName>
</protein>